<accession>A0A8B8CYU4</accession>
<organism evidence="9 10">
    <name type="scientific">Crassostrea virginica</name>
    <name type="common">Eastern oyster</name>
    <dbReference type="NCBI Taxonomy" id="6565"/>
    <lineage>
        <taxon>Eukaryota</taxon>
        <taxon>Metazoa</taxon>
        <taxon>Spiralia</taxon>
        <taxon>Lophotrochozoa</taxon>
        <taxon>Mollusca</taxon>
        <taxon>Bivalvia</taxon>
        <taxon>Autobranchia</taxon>
        <taxon>Pteriomorphia</taxon>
        <taxon>Ostreida</taxon>
        <taxon>Ostreoidea</taxon>
        <taxon>Ostreidae</taxon>
        <taxon>Crassostrea</taxon>
    </lineage>
</organism>
<dbReference type="SUPFAM" id="SSF57845">
    <property type="entry name" value="B-box zinc-binding domain"/>
    <property type="match status" value="1"/>
</dbReference>
<evidence type="ECO:0000256" key="6">
    <source>
        <dbReference type="PROSITE-ProRule" id="PRU00504"/>
    </source>
</evidence>
<dbReference type="PROSITE" id="PS51125">
    <property type="entry name" value="NHL"/>
    <property type="match status" value="1"/>
</dbReference>
<dbReference type="GO" id="GO:0008270">
    <property type="term" value="F:zinc ion binding"/>
    <property type="evidence" value="ECO:0007669"/>
    <property type="project" value="UniProtKB-KW"/>
</dbReference>
<dbReference type="InterPro" id="IPR001841">
    <property type="entry name" value="Znf_RING"/>
</dbReference>
<dbReference type="SUPFAM" id="SSF63829">
    <property type="entry name" value="Calcium-dependent phosphotriesterase"/>
    <property type="match status" value="1"/>
</dbReference>
<feature type="domain" description="B box-type" evidence="8">
    <location>
        <begin position="192"/>
        <end position="233"/>
    </location>
</feature>
<dbReference type="OrthoDB" id="1616686at2759"/>
<dbReference type="KEGG" id="cvn:111122988"/>
<evidence type="ECO:0000256" key="3">
    <source>
        <dbReference type="ARBA" id="ARBA00022771"/>
    </source>
</evidence>
<dbReference type="GeneID" id="111122988"/>
<dbReference type="AlphaFoldDB" id="A0A8B8CYU4"/>
<keyword evidence="1" id="KW-0479">Metal-binding</keyword>
<dbReference type="Pfam" id="PF00643">
    <property type="entry name" value="zf-B_box"/>
    <property type="match status" value="1"/>
</dbReference>
<dbReference type="Gene3D" id="3.30.40.10">
    <property type="entry name" value="Zinc/RING finger domain, C3HC4 (zinc finger)"/>
    <property type="match status" value="1"/>
</dbReference>
<dbReference type="SMART" id="SM00184">
    <property type="entry name" value="RING"/>
    <property type="match status" value="1"/>
</dbReference>
<feature type="repeat" description="NHL" evidence="6">
    <location>
        <begin position="635"/>
        <end position="663"/>
    </location>
</feature>
<dbReference type="CDD" id="cd16449">
    <property type="entry name" value="RING-HC"/>
    <property type="match status" value="1"/>
</dbReference>
<keyword evidence="3 5" id="KW-0863">Zinc-finger</keyword>
<dbReference type="PROSITE" id="PS50089">
    <property type="entry name" value="ZF_RING_2"/>
    <property type="match status" value="1"/>
</dbReference>
<evidence type="ECO:0000256" key="5">
    <source>
        <dbReference type="PROSITE-ProRule" id="PRU00024"/>
    </source>
</evidence>
<sequence length="706" mass="78732">MGLLRNNSVTEEGFSVEDHAALGCGSVLASVPQPDYNQTSPGMLELGAHCKDSEIFRKCGICYEVPENGRVLDCFHTFCETCLERVWCDASNIRCTLCTRTTDIPEKGISFLPKNTFISKPLAEIHLTIPCDLCDKNQHAEVHCQDCDQKMCPSCRLIHFKSNASKTHVVQTLDASNMPLPDDLQGHHSKKNASNTCGDHGEELSYHCRMCAKAICKLCRKEPVHKGHRTKPLAVVMDTKRKLIAQKMTSIENGHFEVLRKKLYNTRKQADALSNNTRDVISQIVIRTEDLKHDIDLASDALINEVLEKEKDGLERCNSIEKMIETQVLGIGSAIQYIHNLLQSASPLEICDALPAINTILDAYSEGEQIPRLEKIDITFELGDLTLESVKRGFGFLTTRNRGRLWSRAISAGFGSLQDVSIKMQTNFDFPTSSLEEVQEEEELPIHAMTASLTNDHQVWTCAGWNSSTIALLDNQGNPQASVPVGHKVDDITMAVDDELFISCFHKKMLVRYNISTVTMETVPLPYYPRGIATCADGGLLVCMTDSYCSCASDNSRRFVAKYTTDLKLDKVFEFEDNKRLFTRPYRVTENINGDICVTDKTAMGSGRVVVLDRHGKLKFTFEGPSNNQCNRNFSPAGISCDNYGRVLVADTNNNCVHILDPNGNFVGFLLKEGDSPVSPHSICIDSNCQLWIGDEEGNIKLYDYL</sequence>
<dbReference type="InterPro" id="IPR011042">
    <property type="entry name" value="6-blade_b-propeller_TolB-like"/>
</dbReference>
<evidence type="ECO:0000313" key="9">
    <source>
        <dbReference type="Proteomes" id="UP000694844"/>
    </source>
</evidence>
<dbReference type="InterPro" id="IPR013083">
    <property type="entry name" value="Znf_RING/FYVE/PHD"/>
</dbReference>
<feature type="domain" description="RING-type" evidence="7">
    <location>
        <begin position="59"/>
        <end position="99"/>
    </location>
</feature>
<dbReference type="PANTHER" id="PTHR25462">
    <property type="entry name" value="BONUS, ISOFORM C-RELATED"/>
    <property type="match status" value="1"/>
</dbReference>
<dbReference type="Gene3D" id="2.120.10.30">
    <property type="entry name" value="TolB, C-terminal domain"/>
    <property type="match status" value="1"/>
</dbReference>
<dbReference type="SUPFAM" id="SSF57850">
    <property type="entry name" value="RING/U-box"/>
    <property type="match status" value="1"/>
</dbReference>
<dbReference type="InterPro" id="IPR000315">
    <property type="entry name" value="Znf_B-box"/>
</dbReference>
<evidence type="ECO:0000256" key="4">
    <source>
        <dbReference type="ARBA" id="ARBA00022833"/>
    </source>
</evidence>
<name>A0A8B8CYU4_CRAVI</name>
<protein>
    <submittedName>
        <fullName evidence="10">Tripartite motif-containing protein 2-like</fullName>
    </submittedName>
</protein>
<evidence type="ECO:0000259" key="7">
    <source>
        <dbReference type="PROSITE" id="PS50089"/>
    </source>
</evidence>
<evidence type="ECO:0000313" key="10">
    <source>
        <dbReference type="RefSeq" id="XP_022320755.1"/>
    </source>
</evidence>
<keyword evidence="4" id="KW-0862">Zinc</keyword>
<reference evidence="10" key="1">
    <citation type="submission" date="2025-08" db="UniProtKB">
        <authorList>
            <consortium name="RefSeq"/>
        </authorList>
    </citation>
    <scope>IDENTIFICATION</scope>
    <source>
        <tissue evidence="10">Whole sample</tissue>
    </source>
</reference>
<dbReference type="PROSITE" id="PS00518">
    <property type="entry name" value="ZF_RING_1"/>
    <property type="match status" value="1"/>
</dbReference>
<dbReference type="RefSeq" id="XP_022320755.1">
    <property type="nucleotide sequence ID" value="XM_022465047.1"/>
</dbReference>
<proteinExistence type="predicted"/>
<dbReference type="SMART" id="SM00336">
    <property type="entry name" value="BBOX"/>
    <property type="match status" value="2"/>
</dbReference>
<dbReference type="Gene3D" id="3.30.160.60">
    <property type="entry name" value="Classic Zinc Finger"/>
    <property type="match status" value="1"/>
</dbReference>
<evidence type="ECO:0000256" key="1">
    <source>
        <dbReference type="ARBA" id="ARBA00022723"/>
    </source>
</evidence>
<evidence type="ECO:0000256" key="2">
    <source>
        <dbReference type="ARBA" id="ARBA00022737"/>
    </source>
</evidence>
<keyword evidence="2" id="KW-0677">Repeat</keyword>
<dbReference type="InterPro" id="IPR047153">
    <property type="entry name" value="TRIM45/56/19-like"/>
</dbReference>
<dbReference type="Proteomes" id="UP000694844">
    <property type="component" value="Chromosome 3"/>
</dbReference>
<dbReference type="CDD" id="cd19757">
    <property type="entry name" value="Bbox1"/>
    <property type="match status" value="1"/>
</dbReference>
<dbReference type="PANTHER" id="PTHR25462:SF296">
    <property type="entry name" value="MEIOTIC P26, ISOFORM F"/>
    <property type="match status" value="1"/>
</dbReference>
<gene>
    <name evidence="10" type="primary">LOC111122988</name>
</gene>
<evidence type="ECO:0000259" key="8">
    <source>
        <dbReference type="PROSITE" id="PS50119"/>
    </source>
</evidence>
<feature type="domain" description="B box-type" evidence="8">
    <location>
        <begin position="131"/>
        <end position="173"/>
    </location>
</feature>
<keyword evidence="9" id="KW-1185">Reference proteome</keyword>
<dbReference type="InterPro" id="IPR001258">
    <property type="entry name" value="NHL_repeat"/>
</dbReference>
<dbReference type="InterPro" id="IPR017907">
    <property type="entry name" value="Znf_RING_CS"/>
</dbReference>
<dbReference type="PROSITE" id="PS50119">
    <property type="entry name" value="ZF_BBOX"/>
    <property type="match status" value="2"/>
</dbReference>